<gene>
    <name evidence="2" type="ORF">A2V80_02505</name>
</gene>
<name>A0A1F7XCZ6_9BACT</name>
<evidence type="ECO:0000313" key="3">
    <source>
        <dbReference type="Proteomes" id="UP000179013"/>
    </source>
</evidence>
<dbReference type="AlphaFoldDB" id="A0A1F7XCZ6"/>
<keyword evidence="1" id="KW-0472">Membrane</keyword>
<evidence type="ECO:0000313" key="2">
    <source>
        <dbReference type="EMBL" id="OGM12866.1"/>
    </source>
</evidence>
<dbReference type="Proteomes" id="UP000179013">
    <property type="component" value="Unassembled WGS sequence"/>
</dbReference>
<evidence type="ECO:0000256" key="1">
    <source>
        <dbReference type="SAM" id="Phobius"/>
    </source>
</evidence>
<keyword evidence="1" id="KW-1133">Transmembrane helix</keyword>
<sequence>MEPMYLSAFTGIVTSSTLLANLNYESFKSELEKKSVKYWWLLGVLMVLPLLITLFTIWIIFK</sequence>
<comment type="caution">
    <text evidence="2">The sequence shown here is derived from an EMBL/GenBank/DDBJ whole genome shotgun (WGS) entry which is preliminary data.</text>
</comment>
<reference evidence="2 3" key="1">
    <citation type="journal article" date="2016" name="Nat. Commun.">
        <title>Thousands of microbial genomes shed light on interconnected biogeochemical processes in an aquifer system.</title>
        <authorList>
            <person name="Anantharaman K."/>
            <person name="Brown C.T."/>
            <person name="Hug L.A."/>
            <person name="Sharon I."/>
            <person name="Castelle C.J."/>
            <person name="Probst A.J."/>
            <person name="Thomas B.C."/>
            <person name="Singh A."/>
            <person name="Wilkins M.J."/>
            <person name="Karaoz U."/>
            <person name="Brodie E.L."/>
            <person name="Williams K.H."/>
            <person name="Hubbard S.S."/>
            <person name="Banfield J.F."/>
        </authorList>
    </citation>
    <scope>NUCLEOTIDE SEQUENCE [LARGE SCALE GENOMIC DNA]</scope>
</reference>
<feature type="transmembrane region" description="Helical" evidence="1">
    <location>
        <begin position="36"/>
        <end position="61"/>
    </location>
</feature>
<dbReference type="EMBL" id="MGFU01000014">
    <property type="protein sequence ID" value="OGM12866.1"/>
    <property type="molecule type" value="Genomic_DNA"/>
</dbReference>
<protein>
    <submittedName>
        <fullName evidence="2">Uncharacterized protein</fullName>
    </submittedName>
</protein>
<proteinExistence type="predicted"/>
<feature type="transmembrane region" description="Helical" evidence="1">
    <location>
        <begin position="6"/>
        <end position="24"/>
    </location>
</feature>
<accession>A0A1F7XCZ6</accession>
<keyword evidence="1" id="KW-0812">Transmembrane</keyword>
<organism evidence="2 3">
    <name type="scientific">Candidatus Woesebacteria bacterium RBG_16_39_8b</name>
    <dbReference type="NCBI Taxonomy" id="1802482"/>
    <lineage>
        <taxon>Bacteria</taxon>
        <taxon>Candidatus Woeseibacteriota</taxon>
    </lineage>
</organism>